<dbReference type="Proteomes" id="UP000799753">
    <property type="component" value="Unassembled WGS sequence"/>
</dbReference>
<dbReference type="SUPFAM" id="SSF50129">
    <property type="entry name" value="GroES-like"/>
    <property type="match status" value="1"/>
</dbReference>
<evidence type="ECO:0000313" key="1">
    <source>
        <dbReference type="EMBL" id="KAF2634581.1"/>
    </source>
</evidence>
<dbReference type="AlphaFoldDB" id="A0A6A6RJG0"/>
<dbReference type="InterPro" id="IPR011032">
    <property type="entry name" value="GroES-like_sf"/>
</dbReference>
<proteinExistence type="predicted"/>
<keyword evidence="2" id="KW-1185">Reference proteome</keyword>
<name>A0A6A6RJG0_9PLEO</name>
<protein>
    <submittedName>
        <fullName evidence="1">Uncharacterized protein</fullName>
    </submittedName>
</protein>
<sequence length="62" mass="6635">MKFGIIKERGFSAVADVKEPTMRSNCIKIKTVALALSPTDLHHRGNANVGRLNGILGAISSE</sequence>
<reference evidence="1" key="1">
    <citation type="journal article" date="2020" name="Stud. Mycol.">
        <title>101 Dothideomycetes genomes: a test case for predicting lifestyles and emergence of pathogens.</title>
        <authorList>
            <person name="Haridas S."/>
            <person name="Albert R."/>
            <person name="Binder M."/>
            <person name="Bloem J."/>
            <person name="Labutti K."/>
            <person name="Salamov A."/>
            <person name="Andreopoulos B."/>
            <person name="Baker S."/>
            <person name="Barry K."/>
            <person name="Bills G."/>
            <person name="Bluhm B."/>
            <person name="Cannon C."/>
            <person name="Castanera R."/>
            <person name="Culley D."/>
            <person name="Daum C."/>
            <person name="Ezra D."/>
            <person name="Gonzalez J."/>
            <person name="Henrissat B."/>
            <person name="Kuo A."/>
            <person name="Liang C."/>
            <person name="Lipzen A."/>
            <person name="Lutzoni F."/>
            <person name="Magnuson J."/>
            <person name="Mondo S."/>
            <person name="Nolan M."/>
            <person name="Ohm R."/>
            <person name="Pangilinan J."/>
            <person name="Park H.-J."/>
            <person name="Ramirez L."/>
            <person name="Alfaro M."/>
            <person name="Sun H."/>
            <person name="Tritt A."/>
            <person name="Yoshinaga Y."/>
            <person name="Zwiers L.-H."/>
            <person name="Turgeon B."/>
            <person name="Goodwin S."/>
            <person name="Spatafora J."/>
            <person name="Crous P."/>
            <person name="Grigoriev I."/>
        </authorList>
    </citation>
    <scope>NUCLEOTIDE SEQUENCE</scope>
    <source>
        <strain evidence="1">CBS 473.64</strain>
    </source>
</reference>
<accession>A0A6A6RJG0</accession>
<dbReference type="OrthoDB" id="48317at2759"/>
<organism evidence="1 2">
    <name type="scientific">Massarina eburnea CBS 473.64</name>
    <dbReference type="NCBI Taxonomy" id="1395130"/>
    <lineage>
        <taxon>Eukaryota</taxon>
        <taxon>Fungi</taxon>
        <taxon>Dikarya</taxon>
        <taxon>Ascomycota</taxon>
        <taxon>Pezizomycotina</taxon>
        <taxon>Dothideomycetes</taxon>
        <taxon>Pleosporomycetidae</taxon>
        <taxon>Pleosporales</taxon>
        <taxon>Massarineae</taxon>
        <taxon>Massarinaceae</taxon>
        <taxon>Massarina</taxon>
    </lineage>
</organism>
<dbReference type="EMBL" id="MU006819">
    <property type="protein sequence ID" value="KAF2634581.1"/>
    <property type="molecule type" value="Genomic_DNA"/>
</dbReference>
<gene>
    <name evidence="1" type="ORF">P280DRAFT_474533</name>
</gene>
<evidence type="ECO:0000313" key="2">
    <source>
        <dbReference type="Proteomes" id="UP000799753"/>
    </source>
</evidence>